<comment type="caution">
    <text evidence="7">The sequence shown here is derived from an EMBL/GenBank/DDBJ whole genome shotgun (WGS) entry which is preliminary data.</text>
</comment>
<gene>
    <name evidence="7" type="ORF">AN477_00130</name>
</gene>
<dbReference type="PRINTS" id="PR00420">
    <property type="entry name" value="RNGMNOXGNASE"/>
</dbReference>
<comment type="cofactor">
    <cofactor evidence="1">
        <name>FAD</name>
        <dbReference type="ChEBI" id="CHEBI:57692"/>
    </cofactor>
</comment>
<dbReference type="OrthoDB" id="9806565at2"/>
<keyword evidence="8" id="KW-1185">Reference proteome</keyword>
<dbReference type="Pfam" id="PF12831">
    <property type="entry name" value="FAD_oxidored"/>
    <property type="match status" value="1"/>
</dbReference>
<protein>
    <submittedName>
        <fullName evidence="7">Nitrogen fixation protein FixC</fullName>
    </submittedName>
</protein>
<dbReference type="Proteomes" id="UP000050482">
    <property type="component" value="Unassembled WGS sequence"/>
</dbReference>
<dbReference type="EMBL" id="LJCO01000005">
    <property type="protein sequence ID" value="KPV45779.1"/>
    <property type="molecule type" value="Genomic_DNA"/>
</dbReference>
<name>A0A0P9CJF0_9BACL</name>
<evidence type="ECO:0000313" key="7">
    <source>
        <dbReference type="EMBL" id="KPV45779.1"/>
    </source>
</evidence>
<comment type="similarity">
    <text evidence="2">Belongs to the ETF-QO/FixC family.</text>
</comment>
<dbReference type="AlphaFoldDB" id="A0A0P9CJF0"/>
<evidence type="ECO:0000256" key="1">
    <source>
        <dbReference type="ARBA" id="ARBA00001974"/>
    </source>
</evidence>
<dbReference type="Gene3D" id="3.50.50.60">
    <property type="entry name" value="FAD/NAD(P)-binding domain"/>
    <property type="match status" value="1"/>
</dbReference>
<dbReference type="PANTHER" id="PTHR43624:SF2">
    <property type="entry name" value="ELECTRON TRANSFER FLAVOPROTEIN-QUINONE OXIDOREDUCTASE YDIS-RELATED"/>
    <property type="match status" value="1"/>
</dbReference>
<dbReference type="GO" id="GO:0016491">
    <property type="term" value="F:oxidoreductase activity"/>
    <property type="evidence" value="ECO:0007669"/>
    <property type="project" value="UniProtKB-KW"/>
</dbReference>
<dbReference type="SUPFAM" id="SSF51905">
    <property type="entry name" value="FAD/NAD(P)-binding domain"/>
    <property type="match status" value="1"/>
</dbReference>
<dbReference type="InterPro" id="IPR039651">
    <property type="entry name" value="FixC-like"/>
</dbReference>
<dbReference type="STRING" id="471514.AN477_00130"/>
<dbReference type="PANTHER" id="PTHR43624">
    <property type="entry name" value="ELECTRON TRANSFER FLAVOPROTEIN-QUINONE OXIDOREDUCTASE YDIS-RELATED"/>
    <property type="match status" value="1"/>
</dbReference>
<evidence type="ECO:0000259" key="6">
    <source>
        <dbReference type="Pfam" id="PF26311"/>
    </source>
</evidence>
<evidence type="ECO:0000256" key="3">
    <source>
        <dbReference type="ARBA" id="ARBA00022630"/>
    </source>
</evidence>
<dbReference type="RefSeq" id="WP_054967167.1">
    <property type="nucleotide sequence ID" value="NZ_LJCO01000005.1"/>
</dbReference>
<sequence length="434" mass="47929">MADERFDVIVVGAGPAGTAAAYTIAKAGLKVALIERGEFPGAKNIFGGVLYRKQLEDLIPEFWKEAPLERTIIEQRLWVLGEDNTFQVAFRDGRFQDPPNCWTGLRVKFDQWFASKAEQAGAVPIYETVVTELLRDVHRVVGVRTDRVDGDLYANIVIIADGVNSLLGKSLMVHREWNPDQVSLAVKEVISLPKQTIQDRFNLEDNEGCTIELIGQMSKMAGLGFLYTNKDTLSLGVGVMVSDLQKKRVKPYEVLDSIKRHPMISRLIQGGEVKEYSGHLIPEGGFDSIPPLAGDGWMICGDAAQMVNAVHREGTNLAVTSGRLAGETAIAAHLRGDFSFGTLDDYNTAIRASFVHKDLKKYRGVHSLLGFGDSEKLFDKLPESLNEAIYQMLLVDGVPKKDKQKMAMRLLRDAAGGNLDLLRLGIKGWRAMNG</sequence>
<evidence type="ECO:0000256" key="2">
    <source>
        <dbReference type="ARBA" id="ARBA00006796"/>
    </source>
</evidence>
<dbReference type="InterPro" id="IPR036188">
    <property type="entry name" value="FAD/NAD-bd_sf"/>
</dbReference>
<dbReference type="InterPro" id="IPR059103">
    <property type="entry name" value="FixC-like_C"/>
</dbReference>
<accession>A0A0P9CJF0</accession>
<organism evidence="7 8">
    <name type="scientific">Alicyclobacillus ferrooxydans</name>
    <dbReference type="NCBI Taxonomy" id="471514"/>
    <lineage>
        <taxon>Bacteria</taxon>
        <taxon>Bacillati</taxon>
        <taxon>Bacillota</taxon>
        <taxon>Bacilli</taxon>
        <taxon>Bacillales</taxon>
        <taxon>Alicyclobacillaceae</taxon>
        <taxon>Alicyclobacillus</taxon>
    </lineage>
</organism>
<dbReference type="PATRIC" id="fig|471514.4.peg.4446"/>
<dbReference type="Pfam" id="PF26311">
    <property type="entry name" value="ETF-QO_FixC_C"/>
    <property type="match status" value="1"/>
</dbReference>
<feature type="domain" description="FixC-like C-terminal" evidence="6">
    <location>
        <begin position="375"/>
        <end position="433"/>
    </location>
</feature>
<proteinExistence type="inferred from homology"/>
<reference evidence="7 8" key="1">
    <citation type="submission" date="2015-09" db="EMBL/GenBank/DDBJ databases">
        <title>Draft genome sequence of Alicyclobacillus ferrooxydans DSM 22381.</title>
        <authorList>
            <person name="Hemp J."/>
        </authorList>
    </citation>
    <scope>NUCLEOTIDE SEQUENCE [LARGE SCALE GENOMIC DNA]</scope>
    <source>
        <strain evidence="7 8">TC-34</strain>
    </source>
</reference>
<evidence type="ECO:0000313" key="8">
    <source>
        <dbReference type="Proteomes" id="UP000050482"/>
    </source>
</evidence>
<evidence type="ECO:0000256" key="5">
    <source>
        <dbReference type="ARBA" id="ARBA00023002"/>
    </source>
</evidence>
<evidence type="ECO:0000256" key="4">
    <source>
        <dbReference type="ARBA" id="ARBA00022827"/>
    </source>
</evidence>
<keyword evidence="5" id="KW-0560">Oxidoreductase</keyword>
<keyword evidence="4" id="KW-0274">FAD</keyword>
<keyword evidence="3" id="KW-0285">Flavoprotein</keyword>